<feature type="compositionally biased region" description="Polar residues" evidence="1">
    <location>
        <begin position="320"/>
        <end position="334"/>
    </location>
</feature>
<dbReference type="GO" id="GO:0055028">
    <property type="term" value="C:cortical microtubule"/>
    <property type="evidence" value="ECO:0007669"/>
    <property type="project" value="TreeGrafter"/>
</dbReference>
<feature type="compositionally biased region" description="Low complexity" evidence="1">
    <location>
        <begin position="263"/>
        <end position="313"/>
    </location>
</feature>
<feature type="region of interest" description="Disordered" evidence="1">
    <location>
        <begin position="1"/>
        <end position="29"/>
    </location>
</feature>
<evidence type="ECO:0000256" key="1">
    <source>
        <dbReference type="SAM" id="MobiDB-lite"/>
    </source>
</evidence>
<evidence type="ECO:0000313" key="3">
    <source>
        <dbReference type="Proteomes" id="UP000593562"/>
    </source>
</evidence>
<protein>
    <submittedName>
        <fullName evidence="2">Putative ATP binding protein</fullName>
    </submittedName>
</protein>
<evidence type="ECO:0000313" key="2">
    <source>
        <dbReference type="EMBL" id="KAF5738458.1"/>
    </source>
</evidence>
<keyword evidence="3" id="KW-1185">Reference proteome</keyword>
<reference evidence="2 3" key="1">
    <citation type="journal article" date="2020" name="Nat. Commun.">
        <title>Genome of Tripterygium wilfordii and identification of cytochrome P450 involved in triptolide biosynthesis.</title>
        <authorList>
            <person name="Tu L."/>
            <person name="Su P."/>
            <person name="Zhang Z."/>
            <person name="Gao L."/>
            <person name="Wang J."/>
            <person name="Hu T."/>
            <person name="Zhou J."/>
            <person name="Zhang Y."/>
            <person name="Zhao Y."/>
            <person name="Liu Y."/>
            <person name="Song Y."/>
            <person name="Tong Y."/>
            <person name="Lu Y."/>
            <person name="Yang J."/>
            <person name="Xu C."/>
            <person name="Jia M."/>
            <person name="Peters R.J."/>
            <person name="Huang L."/>
            <person name="Gao W."/>
        </authorList>
    </citation>
    <scope>NUCLEOTIDE SEQUENCE [LARGE SCALE GENOMIC DNA]</scope>
    <source>
        <strain evidence="3">cv. XIE 37</strain>
        <tissue evidence="2">Leaf</tissue>
    </source>
</reference>
<feature type="compositionally biased region" description="Polar residues" evidence="1">
    <location>
        <begin position="142"/>
        <end position="166"/>
    </location>
</feature>
<feature type="compositionally biased region" description="Low complexity" evidence="1">
    <location>
        <begin position="7"/>
        <end position="19"/>
    </location>
</feature>
<feature type="compositionally biased region" description="Low complexity" evidence="1">
    <location>
        <begin position="222"/>
        <end position="244"/>
    </location>
</feature>
<sequence length="355" mass="37277">MNRSFRSQESQMQASAAAERQSEQLRAALMREKEDELALFLEMWKREKEQSNLLNNGEEFDAPLGSRSGSSSVFKISSTTSARKHGSDDFLNSDNDKNDYNWLLTPPGTPLFPSLEMESQKTLMSQIGTPTAHPTALKSRLANPQTELVSKGSTFSKQAASSPGLNSSIAGSRRPSSSGGSVSRSAVPSGRPTLSTTSKTSRSLTPTSRATLPSSRPTVSGTKGSAAASKPTASTAKPATSAVKPTSSATKPSVPARSSTPLSRSIARSSTPTSRPSIPPSKSTSRAATPTRRPSTQSSAPTTSAPPIKSSPSVTKPAPVTSSHPVPSRGSSPTMKPRPWKPSDMPGFSLEAPPI</sequence>
<dbReference type="PANTHER" id="PTHR31949">
    <property type="entry name" value="GASTRIC MUCIN-LIKE PROTEIN"/>
    <property type="match status" value="1"/>
</dbReference>
<name>A0A7J7CWR7_TRIWF</name>
<dbReference type="PANTHER" id="PTHR31949:SF20">
    <property type="entry name" value="OS01G0141900 PROTEIN"/>
    <property type="match status" value="1"/>
</dbReference>
<dbReference type="EMBL" id="JAAARO010000013">
    <property type="protein sequence ID" value="KAF5738458.1"/>
    <property type="molecule type" value="Genomic_DNA"/>
</dbReference>
<accession>A0A7J7CWR7</accession>
<feature type="region of interest" description="Disordered" evidence="1">
    <location>
        <begin position="55"/>
        <end position="355"/>
    </location>
</feature>
<feature type="compositionally biased region" description="Low complexity" evidence="1">
    <location>
        <begin position="167"/>
        <end position="209"/>
    </location>
</feature>
<feature type="compositionally biased region" description="Polar residues" evidence="1">
    <location>
        <begin position="120"/>
        <end position="129"/>
    </location>
</feature>
<dbReference type="AlphaFoldDB" id="A0A7J7CWR7"/>
<feature type="compositionally biased region" description="Polar residues" evidence="1">
    <location>
        <begin position="210"/>
        <end position="221"/>
    </location>
</feature>
<dbReference type="InParanoid" id="A0A7J7CWR7"/>
<organism evidence="2 3">
    <name type="scientific">Tripterygium wilfordii</name>
    <name type="common">Thunder God vine</name>
    <dbReference type="NCBI Taxonomy" id="458696"/>
    <lineage>
        <taxon>Eukaryota</taxon>
        <taxon>Viridiplantae</taxon>
        <taxon>Streptophyta</taxon>
        <taxon>Embryophyta</taxon>
        <taxon>Tracheophyta</taxon>
        <taxon>Spermatophyta</taxon>
        <taxon>Magnoliopsida</taxon>
        <taxon>eudicotyledons</taxon>
        <taxon>Gunneridae</taxon>
        <taxon>Pentapetalae</taxon>
        <taxon>rosids</taxon>
        <taxon>fabids</taxon>
        <taxon>Celastrales</taxon>
        <taxon>Celastraceae</taxon>
        <taxon>Tripterygium</taxon>
    </lineage>
</organism>
<proteinExistence type="predicted"/>
<dbReference type="GO" id="GO:0043622">
    <property type="term" value="P:cortical microtubule organization"/>
    <property type="evidence" value="ECO:0007669"/>
    <property type="project" value="TreeGrafter"/>
</dbReference>
<feature type="compositionally biased region" description="Low complexity" evidence="1">
    <location>
        <begin position="66"/>
        <end position="81"/>
    </location>
</feature>
<feature type="compositionally biased region" description="Polar residues" evidence="1">
    <location>
        <begin position="245"/>
        <end position="262"/>
    </location>
</feature>
<dbReference type="Proteomes" id="UP000593562">
    <property type="component" value="Unassembled WGS sequence"/>
</dbReference>
<gene>
    <name evidence="2" type="ORF">HS088_TW13G01357</name>
</gene>
<comment type="caution">
    <text evidence="2">The sequence shown here is derived from an EMBL/GenBank/DDBJ whole genome shotgun (WGS) entry which is preliminary data.</text>
</comment>